<proteinExistence type="predicted"/>
<feature type="domain" description="MROH2B-like HEAT-repeats" evidence="4">
    <location>
        <begin position="130"/>
        <end position="290"/>
    </location>
</feature>
<dbReference type="InterPro" id="IPR055408">
    <property type="entry name" value="HEAT_MROH2B-like"/>
</dbReference>
<dbReference type="Gene3D" id="1.25.10.10">
    <property type="entry name" value="Leucine-rich Repeat Variant"/>
    <property type="match status" value="1"/>
</dbReference>
<dbReference type="InterPro" id="IPR048465">
    <property type="entry name" value="Maestro-like_HEAT"/>
</dbReference>
<dbReference type="AlphaFoldDB" id="A0A674IF37"/>
<evidence type="ECO:0000259" key="3">
    <source>
        <dbReference type="Pfam" id="PF21047"/>
    </source>
</evidence>
<evidence type="ECO:0000313" key="6">
    <source>
        <dbReference type="Ensembl" id="ENSTMTP00000007425.1"/>
    </source>
</evidence>
<dbReference type="PANTHER" id="PTHR23120:SF22">
    <property type="entry name" value="MAESTRO HEAT-LIKE REPEAT-CONTAINING PROTEIN FAMILY MEMBER 2B"/>
    <property type="match status" value="1"/>
</dbReference>
<feature type="domain" description="Maestro/Maestro-like HEAT-repeats" evidence="5">
    <location>
        <begin position="635"/>
        <end position="850"/>
    </location>
</feature>
<name>A0A674IF37_9SAUR</name>
<evidence type="ECO:0000256" key="2">
    <source>
        <dbReference type="SAM" id="Phobius"/>
    </source>
</evidence>
<dbReference type="InterPro" id="IPR016024">
    <property type="entry name" value="ARM-type_fold"/>
</dbReference>
<keyword evidence="7" id="KW-1185">Reference proteome</keyword>
<sequence>LPYVLWPRLLEYVVPAQYTGTLKPLCRCLRELAEIKQQEGEEAACLDYGGARCVTDISVLVSFFQSFLYKALGMSLAVCQDLVHVKSQINTFLTTTNYMEDPEREVRTLSLSPLYQVIPECSLWGSALSCTLMLTYSNVAVHAPKEQLLSRVEADITGNILHHYRASCRVRAFDMYLKLTLIQNVTEISCAILETRDAREFEFSYKQELLGYILMHDFSPYLSSASKLKPSLTLEGNRELLDECCKSLFPLPPLEKMKEEGETAKDTLHRLSLYMRSLEALGKLMKTLLEEEPTADWFQEMFEVSRPLNRGGDCFLCYSREDQTSLQSLLFLICSQVISKYFPSEQATDFINATLDGMLSASPTCATAAGLWMKIILKECGDAMLDQVPDIVNKIYSCMPNIQEGSLRQFLVEAVCSLAQHHVEAVISSLLTKHLPMDRYIPLPIAFLLVKHGSHSFTGRCRAFFKQQRLSFFTILSFQATCAIFEVVSALESSKAVQELLPELFPILLQQISRTLGQEMPLPRISSRRQFRKGLQHTKGNPFLCLSFPRLSVQALETVLFKAGNERVVRALRKQRTWILLENPKTHHEGVLYSMSAQIIFPTLLIILGLMDMLILFQLMRDPMLREKKFLKSVLRILEARSHDRNSIVRQMAVRGLGNVVYGAPEKVKKYKKFLLDILIGALRDIFSSEVIGESMKALAKVLKELKEKDIGSSFKDLTQQIRTYFDDEDDALRSMAFVLFGILARLTKKKWKTYFADQVKKSWVTLLLHLQDPNPEISMVRPTVTYLLSKRNLPPNAGGALLFLPAVEAQILPSAKENAELLENLYKNTTMYFHSSWEEIRAAAANLAGER</sequence>
<keyword evidence="1" id="KW-0677">Repeat</keyword>
<evidence type="ECO:0000259" key="5">
    <source>
        <dbReference type="Pfam" id="PF23227"/>
    </source>
</evidence>
<keyword evidence="2" id="KW-0472">Membrane</keyword>
<keyword evidence="2" id="KW-0812">Transmembrane</keyword>
<feature type="domain" description="MROH2B-like HEAT-repeats" evidence="4">
    <location>
        <begin position="65"/>
        <end position="106"/>
    </location>
</feature>
<evidence type="ECO:0000259" key="4">
    <source>
        <dbReference type="Pfam" id="PF23210"/>
    </source>
</evidence>
<dbReference type="InterPro" id="IPR011989">
    <property type="entry name" value="ARM-like"/>
</dbReference>
<dbReference type="GO" id="GO:0005737">
    <property type="term" value="C:cytoplasm"/>
    <property type="evidence" value="ECO:0007669"/>
    <property type="project" value="TreeGrafter"/>
</dbReference>
<dbReference type="InParanoid" id="A0A674IF37"/>
<feature type="domain" description="Maestro-like HEAT-repeats" evidence="3">
    <location>
        <begin position="335"/>
        <end position="440"/>
    </location>
</feature>
<evidence type="ECO:0000313" key="7">
    <source>
        <dbReference type="Proteomes" id="UP000472274"/>
    </source>
</evidence>
<evidence type="ECO:0008006" key="8">
    <source>
        <dbReference type="Google" id="ProtNLM"/>
    </source>
</evidence>
<dbReference type="GeneTree" id="ENSGT00940000162865"/>
<evidence type="ECO:0000256" key="1">
    <source>
        <dbReference type="ARBA" id="ARBA00022737"/>
    </source>
</evidence>
<dbReference type="Pfam" id="PF23210">
    <property type="entry name" value="HEAT_Maestro_2"/>
    <property type="match status" value="3"/>
</dbReference>
<dbReference type="InterPro" id="IPR045206">
    <property type="entry name" value="Maestro_heat-like_prot"/>
</dbReference>
<dbReference type="Ensembl" id="ENSTMTT00000007673.1">
    <property type="protein sequence ID" value="ENSTMTP00000007425.1"/>
    <property type="gene ID" value="ENSTMTG00000005378.1"/>
</dbReference>
<dbReference type="Pfam" id="PF23227">
    <property type="entry name" value="HEAT_MROH2B_C"/>
    <property type="match status" value="1"/>
</dbReference>
<dbReference type="PANTHER" id="PTHR23120">
    <property type="entry name" value="MAESTRO-RELATED HEAT DOMAIN-CONTAINING"/>
    <property type="match status" value="1"/>
</dbReference>
<organism evidence="6 7">
    <name type="scientific">Terrapene triunguis</name>
    <name type="common">Three-toed box turtle</name>
    <dbReference type="NCBI Taxonomy" id="2587831"/>
    <lineage>
        <taxon>Eukaryota</taxon>
        <taxon>Metazoa</taxon>
        <taxon>Chordata</taxon>
        <taxon>Craniata</taxon>
        <taxon>Vertebrata</taxon>
        <taxon>Euteleostomi</taxon>
        <taxon>Archelosauria</taxon>
        <taxon>Testudinata</taxon>
        <taxon>Testudines</taxon>
        <taxon>Cryptodira</taxon>
        <taxon>Durocryptodira</taxon>
        <taxon>Testudinoidea</taxon>
        <taxon>Emydidae</taxon>
        <taxon>Terrapene</taxon>
    </lineage>
</organism>
<dbReference type="Pfam" id="PF21047">
    <property type="entry name" value="HEAT_Maestro"/>
    <property type="match status" value="1"/>
</dbReference>
<feature type="domain" description="MROH2B-like HEAT-repeats" evidence="4">
    <location>
        <begin position="3"/>
        <end position="44"/>
    </location>
</feature>
<keyword evidence="2" id="KW-1133">Transmembrane helix</keyword>
<reference evidence="6" key="2">
    <citation type="submission" date="2025-09" db="UniProtKB">
        <authorList>
            <consortium name="Ensembl"/>
        </authorList>
    </citation>
    <scope>IDENTIFICATION</scope>
</reference>
<dbReference type="Proteomes" id="UP000472274">
    <property type="component" value="Unplaced"/>
</dbReference>
<reference evidence="6" key="1">
    <citation type="submission" date="2025-08" db="UniProtKB">
        <authorList>
            <consortium name="Ensembl"/>
        </authorList>
    </citation>
    <scope>IDENTIFICATION</scope>
</reference>
<feature type="transmembrane region" description="Helical" evidence="2">
    <location>
        <begin position="599"/>
        <end position="619"/>
    </location>
</feature>
<protein>
    <recommendedName>
        <fullName evidence="8">Maestro heat like repeat family member 1</fullName>
    </recommendedName>
</protein>
<dbReference type="SUPFAM" id="SSF48371">
    <property type="entry name" value="ARM repeat"/>
    <property type="match status" value="1"/>
</dbReference>
<accession>A0A674IF37</accession>
<dbReference type="InterPro" id="IPR055406">
    <property type="entry name" value="HEAT_Maestro"/>
</dbReference>